<dbReference type="InterPro" id="IPR000488">
    <property type="entry name" value="Death_dom"/>
</dbReference>
<evidence type="ECO:0008006" key="5">
    <source>
        <dbReference type="Google" id="ProtNLM"/>
    </source>
</evidence>
<dbReference type="AlphaFoldDB" id="C3Z0H7"/>
<dbReference type="SUPFAM" id="SSF50494">
    <property type="entry name" value="Trypsin-like serine proteases"/>
    <property type="match status" value="1"/>
</dbReference>
<feature type="compositionally biased region" description="Polar residues" evidence="1">
    <location>
        <begin position="446"/>
        <end position="458"/>
    </location>
</feature>
<reference evidence="4" key="1">
    <citation type="journal article" date="2008" name="Nature">
        <title>The amphioxus genome and the evolution of the chordate karyotype.</title>
        <authorList>
            <consortium name="US DOE Joint Genome Institute (JGI-PGF)"/>
            <person name="Putnam N.H."/>
            <person name="Butts T."/>
            <person name="Ferrier D.E.K."/>
            <person name="Furlong R.F."/>
            <person name="Hellsten U."/>
            <person name="Kawashima T."/>
            <person name="Robinson-Rechavi M."/>
            <person name="Shoguchi E."/>
            <person name="Terry A."/>
            <person name="Yu J.-K."/>
            <person name="Benito-Gutierrez E.L."/>
            <person name="Dubchak I."/>
            <person name="Garcia-Fernandez J."/>
            <person name="Gibson-Brown J.J."/>
            <person name="Grigoriev I.V."/>
            <person name="Horton A.C."/>
            <person name="de Jong P.J."/>
            <person name="Jurka J."/>
            <person name="Kapitonov V.V."/>
            <person name="Kohara Y."/>
            <person name="Kuroki Y."/>
            <person name="Lindquist E."/>
            <person name="Lucas S."/>
            <person name="Osoegawa K."/>
            <person name="Pennacchio L.A."/>
            <person name="Salamov A.A."/>
            <person name="Satou Y."/>
            <person name="Sauka-Spengler T."/>
            <person name="Schmutz J."/>
            <person name="Shin-I T."/>
            <person name="Toyoda A."/>
            <person name="Bronner-Fraser M."/>
            <person name="Fujiyama A."/>
            <person name="Holland L.Z."/>
            <person name="Holland P.W.H."/>
            <person name="Satoh N."/>
            <person name="Rokhsar D.S."/>
        </authorList>
    </citation>
    <scope>NUCLEOTIDE SEQUENCE [LARGE SCALE GENOMIC DNA]</scope>
    <source>
        <strain evidence="4">S238N-H82</strain>
        <tissue evidence="4">Testes</tissue>
    </source>
</reference>
<feature type="domain" description="Death" evidence="2">
    <location>
        <begin position="610"/>
        <end position="696"/>
    </location>
</feature>
<proteinExistence type="predicted"/>
<dbReference type="EMBL" id="GG666568">
    <property type="protein sequence ID" value="EEN54025.1"/>
    <property type="molecule type" value="Genomic_DNA"/>
</dbReference>
<dbReference type="PANTHER" id="PTHR14389:SF3">
    <property type="entry name" value="PROTEIN FAM111A-LIKE"/>
    <property type="match status" value="1"/>
</dbReference>
<dbReference type="InterPro" id="IPR003961">
    <property type="entry name" value="FN3_dom"/>
</dbReference>
<dbReference type="InterPro" id="IPR011029">
    <property type="entry name" value="DEATH-like_dom_sf"/>
</dbReference>
<feature type="region of interest" description="Disordered" evidence="1">
    <location>
        <begin position="524"/>
        <end position="591"/>
    </location>
</feature>
<gene>
    <name evidence="4" type="ORF">BRAFLDRAFT_79761</name>
</gene>
<organism>
    <name type="scientific">Branchiostoma floridae</name>
    <name type="common">Florida lancelet</name>
    <name type="synonym">Amphioxus</name>
    <dbReference type="NCBI Taxonomy" id="7739"/>
    <lineage>
        <taxon>Eukaryota</taxon>
        <taxon>Metazoa</taxon>
        <taxon>Chordata</taxon>
        <taxon>Cephalochordata</taxon>
        <taxon>Leptocardii</taxon>
        <taxon>Amphioxiformes</taxon>
        <taxon>Branchiostomatidae</taxon>
        <taxon>Branchiostoma</taxon>
    </lineage>
</organism>
<name>C3Z0H7_BRAFL</name>
<evidence type="ECO:0000313" key="4">
    <source>
        <dbReference type="EMBL" id="EEN54025.1"/>
    </source>
</evidence>
<dbReference type="CDD" id="cd00063">
    <property type="entry name" value="FN3"/>
    <property type="match status" value="1"/>
</dbReference>
<feature type="domain" description="Fibronectin type-III" evidence="3">
    <location>
        <begin position="35"/>
        <end position="145"/>
    </location>
</feature>
<accession>C3Z0H7</accession>
<dbReference type="InParanoid" id="C3Z0H7"/>
<dbReference type="SUPFAM" id="SSF49265">
    <property type="entry name" value="Fibronectin type III"/>
    <property type="match status" value="1"/>
</dbReference>
<dbReference type="PANTHER" id="PTHR14389">
    <property type="entry name" value="SI:CH1073-475A24.1"/>
    <property type="match status" value="1"/>
</dbReference>
<feature type="domain" description="Fibronectin type-III" evidence="3">
    <location>
        <begin position="147"/>
        <end position="255"/>
    </location>
</feature>
<dbReference type="GO" id="GO:0007165">
    <property type="term" value="P:signal transduction"/>
    <property type="evidence" value="ECO:0007669"/>
    <property type="project" value="InterPro"/>
</dbReference>
<dbReference type="PROSITE" id="PS50017">
    <property type="entry name" value="DEATH_DOMAIN"/>
    <property type="match status" value="1"/>
</dbReference>
<dbReference type="CDD" id="cd01670">
    <property type="entry name" value="Death"/>
    <property type="match status" value="1"/>
</dbReference>
<dbReference type="Gene3D" id="1.10.533.10">
    <property type="entry name" value="Death Domain, Fas"/>
    <property type="match status" value="1"/>
</dbReference>
<sequence>MSSAFGNRGSPNAPPTPRRPPAAGGHQVRSATIKAPEGLEAVKTKNRSVKVRWNPVNLDQLPAGYQLLGYCLEQRIMETEYEGPKPWVSAQGLRKVLDPAIADFTVVDLTPYEDYLICVRSAALQQERVIIGKRSVPIHVVTRKPHQPYRPRSVQMDDTHGSLILTWEEPSPAADVSPGSYEYVVEMCLYVDDKTLREWTECCKTKQCKFPIKEHQMWKIKVNRSGDYRFRVSANNPEPENSVRSLPQEMGDPEIPIRIEAPWSKQLLNAAAEALWRLPGRLIGREHGSIIFVISCHDVISLRDLWMNYRLGKVKKFFQNLFTHRTRPASVVTDTELKINIEEQDFYSCRRHLLLTRPTDKGFRVARLGDTHSRGLDRTTSVDNLLVLPPPSRQVDHSSLRALDLAVVGREDRSCADGADDVSTLKFRGRQVQAVVRTGREKSEGQARQLQEQGQMQTAREDTEVMVHLLRKEVIRLTEQKDKADKILVEHKLEIQQLKGVIKIMKVAIEELLYDKYTAKALSQGQGHGREGDPAEEKASASEEKASTSEEKASTSEEKASTSEEKASTSEEKASTSELSEPEEKPVASNTANKDVTDFFAIVASLNLPWEGIGRNLSLPDATIERIRQKHKDDTSTAAAALSQHDDTERCCTQCCLAALEEWQHLSGTSASIEGLKTALRAPGQGAIAEELSKSEESDLNYAILQLSVDDETASVIDSLPCLGRYISESEDNRNMVVIVGHPYSGSKMVDFCPIVGMDQRYIIHARFRNPEFPHEDPRKPLYHTGVMFHGSSGSPGFDTKGNVALMHTRGFYSDMSRQSIVEQGVSLSAIRDHARQNLAPDDLSEIFPDTSDTFPMEVVDVEY</sequence>
<dbReference type="PROSITE" id="PS50853">
    <property type="entry name" value="FN3"/>
    <property type="match status" value="2"/>
</dbReference>
<dbReference type="InterPro" id="IPR009003">
    <property type="entry name" value="Peptidase_S1_PA"/>
</dbReference>
<dbReference type="SMART" id="SM00060">
    <property type="entry name" value="FN3"/>
    <property type="match status" value="2"/>
</dbReference>
<dbReference type="InterPro" id="IPR036116">
    <property type="entry name" value="FN3_sf"/>
</dbReference>
<feature type="region of interest" description="Disordered" evidence="1">
    <location>
        <begin position="1"/>
        <end position="30"/>
    </location>
</feature>
<evidence type="ECO:0000259" key="3">
    <source>
        <dbReference type="PROSITE" id="PS50853"/>
    </source>
</evidence>
<feature type="compositionally biased region" description="Basic and acidic residues" evidence="1">
    <location>
        <begin position="528"/>
        <end position="575"/>
    </location>
</feature>
<feature type="region of interest" description="Disordered" evidence="1">
    <location>
        <begin position="439"/>
        <end position="460"/>
    </location>
</feature>
<evidence type="ECO:0000259" key="2">
    <source>
        <dbReference type="PROSITE" id="PS50017"/>
    </source>
</evidence>
<protein>
    <recommendedName>
        <fullName evidence="5">Fibronectin type-III domain-containing protein</fullName>
    </recommendedName>
</protein>
<dbReference type="SUPFAM" id="SSF47986">
    <property type="entry name" value="DEATH domain"/>
    <property type="match status" value="1"/>
</dbReference>
<dbReference type="Gene3D" id="2.60.40.10">
    <property type="entry name" value="Immunoglobulins"/>
    <property type="match status" value="2"/>
</dbReference>
<dbReference type="InterPro" id="IPR013783">
    <property type="entry name" value="Ig-like_fold"/>
</dbReference>
<evidence type="ECO:0000256" key="1">
    <source>
        <dbReference type="SAM" id="MobiDB-lite"/>
    </source>
</evidence>